<comment type="caution">
    <text evidence="1">The sequence shown here is derived from an EMBL/GenBank/DDBJ whole genome shotgun (WGS) entry which is preliminary data.</text>
</comment>
<accession>A0AAV4LZX6</accession>
<evidence type="ECO:0000313" key="1">
    <source>
        <dbReference type="EMBL" id="GIX65329.1"/>
    </source>
</evidence>
<reference evidence="1 2" key="1">
    <citation type="submission" date="2021-06" db="EMBL/GenBank/DDBJ databases">
        <title>Genome sequence of Babesia caballi.</title>
        <authorList>
            <person name="Yamagishi J."/>
            <person name="Kidaka T."/>
            <person name="Ochi A."/>
        </authorList>
    </citation>
    <scope>NUCLEOTIDE SEQUENCE [LARGE SCALE GENOMIC DNA]</scope>
    <source>
        <strain evidence="1">USDA-D6B2</strain>
    </source>
</reference>
<sequence length="124" mass="13288">MPDWILRVTGKDGQGGQDNTAALARAVTDILQSAISEVNTMRGNGSVKGADLDKLREGLQKAKDLIGKDVKPLGFGSSYGSLARLSDGLAKFIGYKNFRDSYLERDDWKITGAGIAPSNMATRP</sequence>
<evidence type="ECO:0000313" key="2">
    <source>
        <dbReference type="Proteomes" id="UP001497744"/>
    </source>
</evidence>
<proteinExistence type="predicted"/>
<protein>
    <submittedName>
        <fullName evidence="1">Variant erythrocyte surface antigen-1, alpha subunit</fullName>
    </submittedName>
</protein>
<dbReference type="EMBL" id="BPLF01000004">
    <property type="protein sequence ID" value="GIX65329.1"/>
    <property type="molecule type" value="Genomic_DNA"/>
</dbReference>
<keyword evidence="2" id="KW-1185">Reference proteome</keyword>
<name>A0AAV4LZX6_BABCB</name>
<dbReference type="AlphaFoldDB" id="A0AAV4LZX6"/>
<dbReference type="GeneID" id="94196810"/>
<dbReference type="Proteomes" id="UP001497744">
    <property type="component" value="Unassembled WGS sequence"/>
</dbReference>
<gene>
    <name evidence="1" type="ORF">BcabD6B2_47640</name>
</gene>
<organism evidence="1 2">
    <name type="scientific">Babesia caballi</name>
    <dbReference type="NCBI Taxonomy" id="5871"/>
    <lineage>
        <taxon>Eukaryota</taxon>
        <taxon>Sar</taxon>
        <taxon>Alveolata</taxon>
        <taxon>Apicomplexa</taxon>
        <taxon>Aconoidasida</taxon>
        <taxon>Piroplasmida</taxon>
        <taxon>Babesiidae</taxon>
        <taxon>Babesia</taxon>
    </lineage>
</organism>
<dbReference type="RefSeq" id="XP_067717398.1">
    <property type="nucleotide sequence ID" value="XM_067861297.1"/>
</dbReference>